<evidence type="ECO:0000256" key="2">
    <source>
        <dbReference type="ARBA" id="ARBA00022723"/>
    </source>
</evidence>
<dbReference type="Proteomes" id="UP001597018">
    <property type="component" value="Unassembled WGS sequence"/>
</dbReference>
<evidence type="ECO:0000313" key="6">
    <source>
        <dbReference type="EMBL" id="MFD0923081.1"/>
    </source>
</evidence>
<organism evidence="6 7">
    <name type="scientific">Saccharopolyspora rosea</name>
    <dbReference type="NCBI Taxonomy" id="524884"/>
    <lineage>
        <taxon>Bacteria</taxon>
        <taxon>Bacillati</taxon>
        <taxon>Actinomycetota</taxon>
        <taxon>Actinomycetes</taxon>
        <taxon>Pseudonocardiales</taxon>
        <taxon>Pseudonocardiaceae</taxon>
        <taxon>Saccharopolyspora</taxon>
    </lineage>
</organism>
<keyword evidence="3" id="KW-0408">Iron</keyword>
<dbReference type="NCBIfam" id="TIGR04269">
    <property type="entry name" value="SAM_SPASM_FxsB"/>
    <property type="match status" value="1"/>
</dbReference>
<keyword evidence="7" id="KW-1185">Reference proteome</keyword>
<dbReference type="SFLD" id="SFLDG01072">
    <property type="entry name" value="dehydrogenase_like"/>
    <property type="match status" value="1"/>
</dbReference>
<keyword evidence="4" id="KW-0411">Iron-sulfur</keyword>
<evidence type="ECO:0000256" key="4">
    <source>
        <dbReference type="ARBA" id="ARBA00023014"/>
    </source>
</evidence>
<comment type="caution">
    <text evidence="6">The sequence shown here is derived from an EMBL/GenBank/DDBJ whole genome shotgun (WGS) entry which is preliminary data.</text>
</comment>
<dbReference type="PANTHER" id="PTHR43273">
    <property type="entry name" value="ANAEROBIC SULFATASE-MATURATING ENZYME HOMOLOG ASLB-RELATED"/>
    <property type="match status" value="1"/>
</dbReference>
<name>A0ABW3G2G8_9PSEU</name>
<dbReference type="CDD" id="cd01335">
    <property type="entry name" value="Radical_SAM"/>
    <property type="match status" value="1"/>
</dbReference>
<evidence type="ECO:0000256" key="3">
    <source>
        <dbReference type="ARBA" id="ARBA00023004"/>
    </source>
</evidence>
<evidence type="ECO:0000259" key="5">
    <source>
        <dbReference type="PROSITE" id="PS51918"/>
    </source>
</evidence>
<accession>A0ABW3G2G8</accession>
<dbReference type="InterPro" id="IPR058240">
    <property type="entry name" value="rSAM_sf"/>
</dbReference>
<keyword evidence="1" id="KW-0949">S-adenosyl-L-methionine</keyword>
<dbReference type="EMBL" id="JBHTIW010000028">
    <property type="protein sequence ID" value="MFD0923081.1"/>
    <property type="molecule type" value="Genomic_DNA"/>
</dbReference>
<dbReference type="SFLD" id="SFLDG01386">
    <property type="entry name" value="main_SPASM_domain-containing"/>
    <property type="match status" value="1"/>
</dbReference>
<dbReference type="InterPro" id="IPR023867">
    <property type="entry name" value="Sulphatase_maturase_rSAM"/>
</dbReference>
<dbReference type="InterPro" id="IPR013785">
    <property type="entry name" value="Aldolase_TIM"/>
</dbReference>
<dbReference type="InterPro" id="IPR007197">
    <property type="entry name" value="rSAM"/>
</dbReference>
<protein>
    <submittedName>
        <fullName evidence="6">FxsB family cyclophane-forming radical SAM/SPASM peptide maturase</fullName>
    </submittedName>
</protein>
<dbReference type="PROSITE" id="PS51918">
    <property type="entry name" value="RADICAL_SAM"/>
    <property type="match status" value="1"/>
</dbReference>
<evidence type="ECO:0000313" key="7">
    <source>
        <dbReference type="Proteomes" id="UP001597018"/>
    </source>
</evidence>
<dbReference type="SFLD" id="SFLDS00029">
    <property type="entry name" value="Radical_SAM"/>
    <property type="match status" value="1"/>
</dbReference>
<keyword evidence="2" id="KW-0479">Metal-binding</keyword>
<feature type="domain" description="Radical SAM core" evidence="5">
    <location>
        <begin position="6"/>
        <end position="244"/>
    </location>
</feature>
<evidence type="ECO:0000256" key="1">
    <source>
        <dbReference type="ARBA" id="ARBA00022691"/>
    </source>
</evidence>
<dbReference type="InterPro" id="IPR026335">
    <property type="entry name" value="rSAM_SPASM_FxsB"/>
</dbReference>
<dbReference type="RefSeq" id="WP_263252041.1">
    <property type="nucleotide sequence ID" value="NZ_BAABLT010000021.1"/>
</dbReference>
<gene>
    <name evidence="6" type="ORF">ACFQ16_25325</name>
</gene>
<sequence>MARPAQRFLRQFILKVHSRCDLACDHCYVYTMADQRWRERPVVMSRRTARQAADRIAEHAHAHGLAGVDVVLHGGEPLLAGPDRLAFCVSAVREAVGPRTAVRVGLQTNGLRLDSRFLRLFGELGVRVGVSLDGSRQAHDRRRKRRGGTGSYAAVAESLTALRRHPEVYGGLLCTVDVRNDPVETYESLLRFDPPAVDFLLPNGNWSSPPPGRGPGTTATPYADWLIAVFDRWYRAPVRETRVRLFTEVLHVLLGGQSAVEGIGLSAPPMAVVETDGSIEASDMLTSAYQGAAATGCHVATDSFDDALRSPALRAPEIAPDCRSCRLHRVCGGGLHAHRYRRGGGFANPSVYCPDLYRLIGHIRDTVARDVARLREEPA</sequence>
<dbReference type="SFLD" id="SFLDG01067">
    <property type="entry name" value="SPASM/twitch_domain_containing"/>
    <property type="match status" value="1"/>
</dbReference>
<proteinExistence type="predicted"/>
<reference evidence="7" key="1">
    <citation type="journal article" date="2019" name="Int. J. Syst. Evol. Microbiol.">
        <title>The Global Catalogue of Microorganisms (GCM) 10K type strain sequencing project: providing services to taxonomists for standard genome sequencing and annotation.</title>
        <authorList>
            <consortium name="The Broad Institute Genomics Platform"/>
            <consortium name="The Broad Institute Genome Sequencing Center for Infectious Disease"/>
            <person name="Wu L."/>
            <person name="Ma J."/>
        </authorList>
    </citation>
    <scope>NUCLEOTIDE SEQUENCE [LARGE SCALE GENOMIC DNA]</scope>
    <source>
        <strain evidence="7">CCUG 56401</strain>
    </source>
</reference>
<dbReference type="Gene3D" id="3.20.20.70">
    <property type="entry name" value="Aldolase class I"/>
    <property type="match status" value="1"/>
</dbReference>
<dbReference type="PANTHER" id="PTHR43273:SF8">
    <property type="entry name" value="RADICAL SAM DOMAIN PROTEIN"/>
    <property type="match status" value="1"/>
</dbReference>
<dbReference type="Pfam" id="PF04055">
    <property type="entry name" value="Radical_SAM"/>
    <property type="match status" value="1"/>
</dbReference>
<dbReference type="SUPFAM" id="SSF102114">
    <property type="entry name" value="Radical SAM enzymes"/>
    <property type="match status" value="1"/>
</dbReference>